<feature type="region of interest" description="Disordered" evidence="4">
    <location>
        <begin position="1"/>
        <end position="27"/>
    </location>
</feature>
<dbReference type="Pfam" id="PF12656">
    <property type="entry name" value="G-patch_2"/>
    <property type="match status" value="1"/>
</dbReference>
<gene>
    <name evidence="6" type="ORF">HK099_004759</name>
</gene>
<dbReference type="PANTHER" id="PTHR15818">
    <property type="entry name" value="G PATCH AND KOW-CONTAINING"/>
    <property type="match status" value="1"/>
</dbReference>
<reference evidence="6" key="1">
    <citation type="submission" date="2020-05" db="EMBL/GenBank/DDBJ databases">
        <title>Phylogenomic resolution of chytrid fungi.</title>
        <authorList>
            <person name="Stajich J.E."/>
            <person name="Amses K."/>
            <person name="Simmons R."/>
            <person name="Seto K."/>
            <person name="Myers J."/>
            <person name="Bonds A."/>
            <person name="Quandt C.A."/>
            <person name="Barry K."/>
            <person name="Liu P."/>
            <person name="Grigoriev I."/>
            <person name="Longcore J.E."/>
            <person name="James T.Y."/>
        </authorList>
    </citation>
    <scope>NUCLEOTIDE SEQUENCE</scope>
    <source>
        <strain evidence="6">JEL0476</strain>
    </source>
</reference>
<dbReference type="PANTHER" id="PTHR15818:SF2">
    <property type="entry name" value="G-PATCH DOMAIN AND KOW MOTIFS-CONTAINING PROTEIN"/>
    <property type="match status" value="1"/>
</dbReference>
<accession>A0AAD5U012</accession>
<comment type="similarity">
    <text evidence="2">Belongs to the SPP2 family.</text>
</comment>
<dbReference type="EMBL" id="JADGJW010000346">
    <property type="protein sequence ID" value="KAJ3219241.1"/>
    <property type="molecule type" value="Genomic_DNA"/>
</dbReference>
<name>A0AAD5U012_9FUNG</name>
<organism evidence="6 7">
    <name type="scientific">Clydaea vesicula</name>
    <dbReference type="NCBI Taxonomy" id="447962"/>
    <lineage>
        <taxon>Eukaryota</taxon>
        <taxon>Fungi</taxon>
        <taxon>Fungi incertae sedis</taxon>
        <taxon>Chytridiomycota</taxon>
        <taxon>Chytridiomycota incertae sedis</taxon>
        <taxon>Chytridiomycetes</taxon>
        <taxon>Lobulomycetales</taxon>
        <taxon>Lobulomycetaceae</taxon>
        <taxon>Clydaea</taxon>
    </lineage>
</organism>
<evidence type="ECO:0000259" key="5">
    <source>
        <dbReference type="Pfam" id="PF12656"/>
    </source>
</evidence>
<evidence type="ECO:0000313" key="6">
    <source>
        <dbReference type="EMBL" id="KAJ3219241.1"/>
    </source>
</evidence>
<keyword evidence="7" id="KW-1185">Reference proteome</keyword>
<keyword evidence="3" id="KW-0539">Nucleus</keyword>
<evidence type="ECO:0000256" key="3">
    <source>
        <dbReference type="ARBA" id="ARBA00023242"/>
    </source>
</evidence>
<dbReference type="GO" id="GO:0000398">
    <property type="term" value="P:mRNA splicing, via spliceosome"/>
    <property type="evidence" value="ECO:0007669"/>
    <property type="project" value="InterPro"/>
</dbReference>
<proteinExistence type="inferred from homology"/>
<evidence type="ECO:0000256" key="4">
    <source>
        <dbReference type="SAM" id="MobiDB-lite"/>
    </source>
</evidence>
<evidence type="ECO:0000256" key="1">
    <source>
        <dbReference type="ARBA" id="ARBA00004123"/>
    </source>
</evidence>
<comment type="subcellular location">
    <subcellularLocation>
        <location evidence="1">Nucleus</location>
    </subcellularLocation>
</comment>
<dbReference type="InterPro" id="IPR045166">
    <property type="entry name" value="Spp2-like"/>
</dbReference>
<sequence>MKRNNVFQDSDGGSSSDDSSSTAKKKSKKLVIPLIKKNNYNMSIEEKELVEKIVKDSTEAFSEENTNLKNIPLIQQNKIPNIDGVENEKDKLKLDLSHRPEQSTLEEYEDVSVEEFGLALMRGMGWKDGMSVELNVNSKIVVAK</sequence>
<dbReference type="Proteomes" id="UP001211065">
    <property type="component" value="Unassembled WGS sequence"/>
</dbReference>
<protein>
    <recommendedName>
        <fullName evidence="5">Spp2/MOS2 G-patch domain-containing protein</fullName>
    </recommendedName>
</protein>
<feature type="compositionally biased region" description="Low complexity" evidence="4">
    <location>
        <begin position="9"/>
        <end position="22"/>
    </location>
</feature>
<evidence type="ECO:0000256" key="2">
    <source>
        <dbReference type="ARBA" id="ARBA00008576"/>
    </source>
</evidence>
<dbReference type="InterPro" id="IPR026822">
    <property type="entry name" value="Spp2/MOS2_G-patch"/>
</dbReference>
<feature type="domain" description="Spp2/MOS2 G-patch" evidence="5">
    <location>
        <begin position="100"/>
        <end position="139"/>
    </location>
</feature>
<dbReference type="AlphaFoldDB" id="A0AAD5U012"/>
<comment type="caution">
    <text evidence="6">The sequence shown here is derived from an EMBL/GenBank/DDBJ whole genome shotgun (WGS) entry which is preliminary data.</text>
</comment>
<evidence type="ECO:0000313" key="7">
    <source>
        <dbReference type="Proteomes" id="UP001211065"/>
    </source>
</evidence>
<dbReference type="GO" id="GO:0005681">
    <property type="term" value="C:spliceosomal complex"/>
    <property type="evidence" value="ECO:0007669"/>
    <property type="project" value="TreeGrafter"/>
</dbReference>